<proteinExistence type="predicted"/>
<reference evidence="1" key="1">
    <citation type="journal article" date="2023" name="IScience">
        <title>Live-bearing cockroach genome reveals convergent evolutionary mechanisms linked to viviparity in insects and beyond.</title>
        <authorList>
            <person name="Fouks B."/>
            <person name="Harrison M.C."/>
            <person name="Mikhailova A.A."/>
            <person name="Marchal E."/>
            <person name="English S."/>
            <person name="Carruthers M."/>
            <person name="Jennings E.C."/>
            <person name="Chiamaka E.L."/>
            <person name="Frigard R.A."/>
            <person name="Pippel M."/>
            <person name="Attardo G.M."/>
            <person name="Benoit J.B."/>
            <person name="Bornberg-Bauer E."/>
            <person name="Tobe S.S."/>
        </authorList>
    </citation>
    <scope>NUCLEOTIDE SEQUENCE</scope>
    <source>
        <strain evidence="1">Stay&amp;Tobe</strain>
    </source>
</reference>
<feature type="non-terminal residue" evidence="1">
    <location>
        <position position="93"/>
    </location>
</feature>
<gene>
    <name evidence="1" type="ORF">L9F63_003039</name>
</gene>
<keyword evidence="2" id="KW-1185">Reference proteome</keyword>
<dbReference type="AlphaFoldDB" id="A0AAD7ZR52"/>
<dbReference type="Proteomes" id="UP001233999">
    <property type="component" value="Unassembled WGS sequence"/>
</dbReference>
<comment type="caution">
    <text evidence="1">The sequence shown here is derived from an EMBL/GenBank/DDBJ whole genome shotgun (WGS) entry which is preliminary data.</text>
</comment>
<dbReference type="EMBL" id="JASPKZ010007294">
    <property type="protein sequence ID" value="KAJ9585183.1"/>
    <property type="molecule type" value="Genomic_DNA"/>
</dbReference>
<feature type="non-terminal residue" evidence="1">
    <location>
        <position position="1"/>
    </location>
</feature>
<organism evidence="1 2">
    <name type="scientific">Diploptera punctata</name>
    <name type="common">Pacific beetle cockroach</name>
    <dbReference type="NCBI Taxonomy" id="6984"/>
    <lineage>
        <taxon>Eukaryota</taxon>
        <taxon>Metazoa</taxon>
        <taxon>Ecdysozoa</taxon>
        <taxon>Arthropoda</taxon>
        <taxon>Hexapoda</taxon>
        <taxon>Insecta</taxon>
        <taxon>Pterygota</taxon>
        <taxon>Neoptera</taxon>
        <taxon>Polyneoptera</taxon>
        <taxon>Dictyoptera</taxon>
        <taxon>Blattodea</taxon>
        <taxon>Blaberoidea</taxon>
        <taxon>Blaberidae</taxon>
        <taxon>Diplopterinae</taxon>
        <taxon>Diploptera</taxon>
    </lineage>
</organism>
<reference evidence="1" key="2">
    <citation type="submission" date="2023-05" db="EMBL/GenBank/DDBJ databases">
        <authorList>
            <person name="Fouks B."/>
        </authorList>
    </citation>
    <scope>NUCLEOTIDE SEQUENCE</scope>
    <source>
        <strain evidence="1">Stay&amp;Tobe</strain>
        <tissue evidence="1">Testes</tissue>
    </source>
</reference>
<sequence length="93" mass="10828">LKCLIDNNGGCPIESSLDNKDVDELSTAKERKHRTRSVDGQFKIHPDLIRFQFSTCAIRRRMGTLSLVLPMEGGRRHLFKRLEIKYKPTSHYR</sequence>
<evidence type="ECO:0000313" key="1">
    <source>
        <dbReference type="EMBL" id="KAJ9585183.1"/>
    </source>
</evidence>
<protein>
    <submittedName>
        <fullName evidence="1">Uncharacterized protein</fullName>
    </submittedName>
</protein>
<accession>A0AAD7ZR52</accession>
<evidence type="ECO:0000313" key="2">
    <source>
        <dbReference type="Proteomes" id="UP001233999"/>
    </source>
</evidence>
<name>A0AAD7ZR52_DIPPU</name>